<organism evidence="3 4">
    <name type="scientific">Adiantum capillus-veneris</name>
    <name type="common">Maidenhair fern</name>
    <dbReference type="NCBI Taxonomy" id="13818"/>
    <lineage>
        <taxon>Eukaryota</taxon>
        <taxon>Viridiplantae</taxon>
        <taxon>Streptophyta</taxon>
        <taxon>Embryophyta</taxon>
        <taxon>Tracheophyta</taxon>
        <taxon>Polypodiopsida</taxon>
        <taxon>Polypodiidae</taxon>
        <taxon>Polypodiales</taxon>
        <taxon>Pteridineae</taxon>
        <taxon>Pteridaceae</taxon>
        <taxon>Vittarioideae</taxon>
        <taxon>Adiantum</taxon>
    </lineage>
</organism>
<feature type="compositionally biased region" description="Low complexity" evidence="1">
    <location>
        <begin position="333"/>
        <end position="350"/>
    </location>
</feature>
<feature type="region of interest" description="Disordered" evidence="1">
    <location>
        <begin position="328"/>
        <end position="383"/>
    </location>
</feature>
<protein>
    <recommendedName>
        <fullName evidence="2">Endonuclease/exonuclease/phosphatase domain-containing protein</fullName>
    </recommendedName>
</protein>
<dbReference type="Proteomes" id="UP000886520">
    <property type="component" value="Chromosome 1"/>
</dbReference>
<dbReference type="OrthoDB" id="428734at2759"/>
<evidence type="ECO:0000313" key="3">
    <source>
        <dbReference type="EMBL" id="KAI5084380.1"/>
    </source>
</evidence>
<dbReference type="InterPro" id="IPR050410">
    <property type="entry name" value="CCR4/nocturin_mRNA_transcr"/>
</dbReference>
<dbReference type="GO" id="GO:0000175">
    <property type="term" value="F:3'-5'-RNA exonuclease activity"/>
    <property type="evidence" value="ECO:0007669"/>
    <property type="project" value="TreeGrafter"/>
</dbReference>
<sequence>MFAETFRFVSLKVLSTSIGKQHKGQLYSFVPLDVLDWKRRRRKVLDDLDQLSADIICLQELDTFDDLQSDLLLRGYAGLYKVATKAPGRCAILWKQKRFKLLHEESIDFSSLGLRSNVAQLCVFQSTVPGRADHGASSSAGNHDHNHRNCLLVGNIDPLFNPRRGEVKLAQCRTFLQEAHRVSNAWSGAPIVIGGCFHATPQSAIYKLLAESEVDVSGLDPRFLSGHFLKNETSSGMQATLSRIPKAEINMDLCQKLRNSILAKTSSKQDSQAENFVKSANLSSYQSPVPGDNAAARAFVSKTVGFLENSMKAREALRVASDNAVGVDLSPGSTHSSESNTNSNSNSSDSKLADYNGRTVEPVSGGGAATLDHHSPGDEATKHNYPVTLDPVKEESGSPVPPTLADHGWDPEALRMVSGSDNCTVVKHGLKLFSVYPEVQGQAGTRDSKGEPCITMLHNEFKGTVDYIWRSEGLKTMKVLDTFSMNDMLVAPTTPFMVSGSDHVSLACELGFCTSQSTALTNAET</sequence>
<evidence type="ECO:0000256" key="1">
    <source>
        <dbReference type="SAM" id="MobiDB-lite"/>
    </source>
</evidence>
<dbReference type="EMBL" id="JABFUD020000001">
    <property type="protein sequence ID" value="KAI5084380.1"/>
    <property type="molecule type" value="Genomic_DNA"/>
</dbReference>
<dbReference type="Pfam" id="PF03372">
    <property type="entry name" value="Exo_endo_phos"/>
    <property type="match status" value="1"/>
</dbReference>
<accession>A0A9D4VE58</accession>
<evidence type="ECO:0000313" key="4">
    <source>
        <dbReference type="Proteomes" id="UP000886520"/>
    </source>
</evidence>
<dbReference type="InterPro" id="IPR036691">
    <property type="entry name" value="Endo/exonu/phosph_ase_sf"/>
</dbReference>
<name>A0A9D4VE58_ADICA</name>
<proteinExistence type="predicted"/>
<evidence type="ECO:0000259" key="2">
    <source>
        <dbReference type="Pfam" id="PF03372"/>
    </source>
</evidence>
<dbReference type="InterPro" id="IPR005135">
    <property type="entry name" value="Endo/exonuclease/phosphatase"/>
</dbReference>
<keyword evidence="4" id="KW-1185">Reference proteome</keyword>
<reference evidence="3" key="1">
    <citation type="submission" date="2021-01" db="EMBL/GenBank/DDBJ databases">
        <title>Adiantum capillus-veneris genome.</title>
        <authorList>
            <person name="Fang Y."/>
            <person name="Liao Q."/>
        </authorList>
    </citation>
    <scope>NUCLEOTIDE SEQUENCE</scope>
    <source>
        <strain evidence="3">H3</strain>
        <tissue evidence="3">Leaf</tissue>
    </source>
</reference>
<gene>
    <name evidence="3" type="ORF">GOP47_0000549</name>
</gene>
<dbReference type="PANTHER" id="PTHR12121:SF74">
    <property type="entry name" value="CARBON CATABOLITE REPRESSOR PROTEIN 4 HOMOLOG 5"/>
    <property type="match status" value="1"/>
</dbReference>
<feature type="compositionally biased region" description="Basic and acidic residues" evidence="1">
    <location>
        <begin position="371"/>
        <end position="382"/>
    </location>
</feature>
<feature type="domain" description="Endonuclease/exonuclease/phosphatase" evidence="2">
    <location>
        <begin position="31"/>
        <end position="474"/>
    </location>
</feature>
<dbReference type="PANTHER" id="PTHR12121">
    <property type="entry name" value="CARBON CATABOLITE REPRESSOR PROTEIN 4"/>
    <property type="match status" value="1"/>
</dbReference>
<dbReference type="SUPFAM" id="SSF56219">
    <property type="entry name" value="DNase I-like"/>
    <property type="match status" value="1"/>
</dbReference>
<dbReference type="AlphaFoldDB" id="A0A9D4VE58"/>
<dbReference type="Gene3D" id="3.60.10.10">
    <property type="entry name" value="Endonuclease/exonuclease/phosphatase"/>
    <property type="match status" value="2"/>
</dbReference>
<comment type="caution">
    <text evidence="3">The sequence shown here is derived from an EMBL/GenBank/DDBJ whole genome shotgun (WGS) entry which is preliminary data.</text>
</comment>